<dbReference type="SUPFAM" id="SSF53335">
    <property type="entry name" value="S-adenosyl-L-methionine-dependent methyltransferases"/>
    <property type="match status" value="1"/>
</dbReference>
<feature type="non-terminal residue" evidence="6">
    <location>
        <position position="1"/>
    </location>
</feature>
<dbReference type="KEGG" id="smo:SELMODRAFT_52690"/>
<dbReference type="Gramene" id="EFJ24548">
    <property type="protein sequence ID" value="EFJ24548"/>
    <property type="gene ID" value="SELMODRAFT_52690"/>
</dbReference>
<keyword evidence="3" id="KW-0808">Transferase</keyword>
<dbReference type="GO" id="GO:0012505">
    <property type="term" value="C:endomembrane system"/>
    <property type="evidence" value="ECO:0007669"/>
    <property type="project" value="UniProtKB-SubCell"/>
</dbReference>
<dbReference type="AlphaFoldDB" id="D8RTP6"/>
<accession>D8RTP6</accession>
<gene>
    <name evidence="6" type="ORF">SELMODRAFT_52690</name>
</gene>
<proteinExistence type="inferred from homology"/>
<organism evidence="7">
    <name type="scientific">Selaginella moellendorffii</name>
    <name type="common">Spikemoss</name>
    <dbReference type="NCBI Taxonomy" id="88036"/>
    <lineage>
        <taxon>Eukaryota</taxon>
        <taxon>Viridiplantae</taxon>
        <taxon>Streptophyta</taxon>
        <taxon>Embryophyta</taxon>
        <taxon>Tracheophyta</taxon>
        <taxon>Lycopodiopsida</taxon>
        <taxon>Selaginellales</taxon>
        <taxon>Selaginellaceae</taxon>
        <taxon>Selaginella</taxon>
    </lineage>
</organism>
<dbReference type="PANTHER" id="PTHR44067:SF1">
    <property type="entry name" value="S-ADENOSYL-L-METHIONINE-DEPENDENT METHYLTRANSFERASES SUPERFAMILY PROTEIN"/>
    <property type="match status" value="1"/>
</dbReference>
<protein>
    <recommendedName>
        <fullName evidence="8">Methyltransferase type 11 domain-containing protein</fullName>
    </recommendedName>
</protein>
<evidence type="ECO:0000256" key="5">
    <source>
        <dbReference type="ARBA" id="ARBA00037847"/>
    </source>
</evidence>
<keyword evidence="7" id="KW-1185">Reference proteome</keyword>
<evidence type="ECO:0000256" key="4">
    <source>
        <dbReference type="ARBA" id="ARBA00022968"/>
    </source>
</evidence>
<reference evidence="6 7" key="1">
    <citation type="journal article" date="2011" name="Science">
        <title>The Selaginella genome identifies genetic changes associated with the evolution of vascular plants.</title>
        <authorList>
            <person name="Banks J.A."/>
            <person name="Nishiyama T."/>
            <person name="Hasebe M."/>
            <person name="Bowman J.L."/>
            <person name="Gribskov M."/>
            <person name="dePamphilis C."/>
            <person name="Albert V.A."/>
            <person name="Aono N."/>
            <person name="Aoyama T."/>
            <person name="Ambrose B.A."/>
            <person name="Ashton N.W."/>
            <person name="Axtell M.J."/>
            <person name="Barker E."/>
            <person name="Barker M.S."/>
            <person name="Bennetzen J.L."/>
            <person name="Bonawitz N.D."/>
            <person name="Chapple C."/>
            <person name="Cheng C."/>
            <person name="Correa L.G."/>
            <person name="Dacre M."/>
            <person name="DeBarry J."/>
            <person name="Dreyer I."/>
            <person name="Elias M."/>
            <person name="Engstrom E.M."/>
            <person name="Estelle M."/>
            <person name="Feng L."/>
            <person name="Finet C."/>
            <person name="Floyd S.K."/>
            <person name="Frommer W.B."/>
            <person name="Fujita T."/>
            <person name="Gramzow L."/>
            <person name="Gutensohn M."/>
            <person name="Harholt J."/>
            <person name="Hattori M."/>
            <person name="Heyl A."/>
            <person name="Hirai T."/>
            <person name="Hiwatashi Y."/>
            <person name="Ishikawa M."/>
            <person name="Iwata M."/>
            <person name="Karol K.G."/>
            <person name="Koehler B."/>
            <person name="Kolukisaoglu U."/>
            <person name="Kubo M."/>
            <person name="Kurata T."/>
            <person name="Lalonde S."/>
            <person name="Li K."/>
            <person name="Li Y."/>
            <person name="Litt A."/>
            <person name="Lyons E."/>
            <person name="Manning G."/>
            <person name="Maruyama T."/>
            <person name="Michael T.P."/>
            <person name="Mikami K."/>
            <person name="Miyazaki S."/>
            <person name="Morinaga S."/>
            <person name="Murata T."/>
            <person name="Mueller-Roeber B."/>
            <person name="Nelson D.R."/>
            <person name="Obara M."/>
            <person name="Oguri Y."/>
            <person name="Olmstead R.G."/>
            <person name="Onodera N."/>
            <person name="Petersen B.L."/>
            <person name="Pils B."/>
            <person name="Prigge M."/>
            <person name="Rensing S.A."/>
            <person name="Riano-Pachon D.M."/>
            <person name="Roberts A.W."/>
            <person name="Sato Y."/>
            <person name="Scheller H.V."/>
            <person name="Schulz B."/>
            <person name="Schulz C."/>
            <person name="Shakirov E.V."/>
            <person name="Shibagaki N."/>
            <person name="Shinohara N."/>
            <person name="Shippen D.E."/>
            <person name="Soerensen I."/>
            <person name="Sotooka R."/>
            <person name="Sugimoto N."/>
            <person name="Sugita M."/>
            <person name="Sumikawa N."/>
            <person name="Tanurdzic M."/>
            <person name="Theissen G."/>
            <person name="Ulvskov P."/>
            <person name="Wakazuki S."/>
            <person name="Weng J.K."/>
            <person name="Willats W.W."/>
            <person name="Wipf D."/>
            <person name="Wolf P.G."/>
            <person name="Yang L."/>
            <person name="Zimmer A.D."/>
            <person name="Zhu Q."/>
            <person name="Mitros T."/>
            <person name="Hellsten U."/>
            <person name="Loque D."/>
            <person name="Otillar R."/>
            <person name="Salamov A."/>
            <person name="Schmutz J."/>
            <person name="Shapiro H."/>
            <person name="Lindquist E."/>
            <person name="Lucas S."/>
            <person name="Rokhsar D."/>
            <person name="Grigoriev I.V."/>
        </authorList>
    </citation>
    <scope>NUCLEOTIDE SEQUENCE [LARGE SCALE GENOMIC DNA]</scope>
</reference>
<dbReference type="Pfam" id="PF03141">
    <property type="entry name" value="Methyltransf_29"/>
    <property type="match status" value="1"/>
</dbReference>
<evidence type="ECO:0000256" key="1">
    <source>
        <dbReference type="ARBA" id="ARBA00004606"/>
    </source>
</evidence>
<sequence>FGVEEINKYLLPREHRLEPGKKNFMGGNATFPSVGLACATSMKAELEQYMDYDVGDYCPDDWTLGQKLLVHGCDPLPRRRCLARAPQLYQKPLAANESLWRIPDSRNVRWNNYKCKNFECLAGNKPKNGTSNSSSSKGFYKCSECFDLLGYEKWRWVTVNLSTSTAADFRISDVLALKPAGEIRIGVDFSVGTGTFAARMKEHNVTIISATLNLGAPFNEMIALRGLVPLYLSVNQRLPFFDNTLDILHTTLFLDGWIDHILLDYILFDWDRVLRPGGLLWIDRFFCPKQDIDDYLYFFLQLHYKKHLWVVTPKLDKDGKELFFSAVLEKPPRPF</sequence>
<keyword evidence="3" id="KW-0489">Methyltransferase</keyword>
<keyword evidence="4" id="KW-0812">Transmembrane</keyword>
<evidence type="ECO:0000256" key="2">
    <source>
        <dbReference type="ARBA" id="ARBA00008361"/>
    </source>
</evidence>
<dbReference type="OMA" id="PRWISLE"/>
<dbReference type="OrthoDB" id="2013992at2759"/>
<dbReference type="InParanoid" id="D8RTP6"/>
<dbReference type="PANTHER" id="PTHR44067">
    <property type="entry name" value="S-ADENOSYL-L-METHIONINE-DEPENDENT METHYLTRANSFERASE SUPERFAMILY PROTEIN-RELATED"/>
    <property type="match status" value="1"/>
</dbReference>
<dbReference type="STRING" id="88036.D8RTP6"/>
<dbReference type="FunCoup" id="D8RTP6">
    <property type="interactions" value="114"/>
</dbReference>
<dbReference type="InterPro" id="IPR029063">
    <property type="entry name" value="SAM-dependent_MTases_sf"/>
</dbReference>
<dbReference type="GO" id="GO:0008168">
    <property type="term" value="F:methyltransferase activity"/>
    <property type="evidence" value="ECO:0007669"/>
    <property type="project" value="UniProtKB-KW"/>
</dbReference>
<dbReference type="GO" id="GO:0032259">
    <property type="term" value="P:methylation"/>
    <property type="evidence" value="ECO:0007669"/>
    <property type="project" value="UniProtKB-KW"/>
</dbReference>
<name>D8RTP6_SELML</name>
<evidence type="ECO:0000313" key="7">
    <source>
        <dbReference type="Proteomes" id="UP000001514"/>
    </source>
</evidence>
<comment type="similarity">
    <text evidence="2">Belongs to the methyltransferase superfamily.</text>
</comment>
<dbReference type="GO" id="GO:0016020">
    <property type="term" value="C:membrane"/>
    <property type="evidence" value="ECO:0007669"/>
    <property type="project" value="UniProtKB-SubCell"/>
</dbReference>
<dbReference type="EMBL" id="GL377589">
    <property type="protein sequence ID" value="EFJ24548.1"/>
    <property type="molecule type" value="Genomic_DNA"/>
</dbReference>
<evidence type="ECO:0000256" key="3">
    <source>
        <dbReference type="ARBA" id="ARBA00022603"/>
    </source>
</evidence>
<dbReference type="HOGENOM" id="CLU_025910_0_1_1"/>
<evidence type="ECO:0000313" key="6">
    <source>
        <dbReference type="EMBL" id="EFJ24548.1"/>
    </source>
</evidence>
<dbReference type="InterPro" id="IPR004159">
    <property type="entry name" value="Put_SAM_MeTrfase"/>
</dbReference>
<feature type="non-terminal residue" evidence="6">
    <location>
        <position position="335"/>
    </location>
</feature>
<comment type="subcellular location">
    <subcellularLocation>
        <location evidence="5">Endomembrane system</location>
        <topology evidence="5">Single-pass membrane protein</topology>
    </subcellularLocation>
    <subcellularLocation>
        <location evidence="1">Membrane</location>
        <topology evidence="1">Single-pass type II membrane protein</topology>
    </subcellularLocation>
</comment>
<dbReference type="Proteomes" id="UP000001514">
    <property type="component" value="Unassembled WGS sequence"/>
</dbReference>
<dbReference type="InterPro" id="IPR053223">
    <property type="entry name" value="Prob_Methyltransferase"/>
</dbReference>
<dbReference type="eggNOG" id="ENOG502QQ3U">
    <property type="taxonomic scope" value="Eukaryota"/>
</dbReference>
<evidence type="ECO:0008006" key="8">
    <source>
        <dbReference type="Google" id="ProtNLM"/>
    </source>
</evidence>
<keyword evidence="4" id="KW-0735">Signal-anchor</keyword>